<protein>
    <submittedName>
        <fullName evidence="1">Uncharacterized protein</fullName>
    </submittedName>
</protein>
<dbReference type="EMBL" id="CP063656">
    <property type="protein sequence ID" value="QOW19594.1"/>
    <property type="molecule type" value="Genomic_DNA"/>
</dbReference>
<dbReference type="AlphaFoldDB" id="A0A7S6ZSD8"/>
<sequence>MYIPSRAQSFASAAAEPSCNDAARGAECDRAHALAAAHRHGYPQRQPGTGYRHSSGYAGRENYKGLNRYVESAAPALFRFH</sequence>
<name>A0A7S6ZSD8_9GAMM</name>
<accession>A0A7S6ZSD8</accession>
<evidence type="ECO:0000313" key="2">
    <source>
        <dbReference type="Proteomes" id="UP000594059"/>
    </source>
</evidence>
<reference evidence="1 2" key="1">
    <citation type="submission" date="2020-10" db="EMBL/GenBank/DDBJ databases">
        <title>complete genome sequencing of Lysobacter sp. H21R20.</title>
        <authorList>
            <person name="Bae J.-W."/>
            <person name="Lee S.-Y."/>
        </authorList>
    </citation>
    <scope>NUCLEOTIDE SEQUENCE [LARGE SCALE GENOMIC DNA]</scope>
    <source>
        <strain evidence="1 2">H21R20</strain>
    </source>
</reference>
<organism evidence="1 2">
    <name type="scientific">Novilysobacter ciconiae</name>
    <dbReference type="NCBI Taxonomy" id="2781022"/>
    <lineage>
        <taxon>Bacteria</taxon>
        <taxon>Pseudomonadati</taxon>
        <taxon>Pseudomonadota</taxon>
        <taxon>Gammaproteobacteria</taxon>
        <taxon>Lysobacterales</taxon>
        <taxon>Lysobacteraceae</taxon>
        <taxon>Novilysobacter</taxon>
    </lineage>
</organism>
<gene>
    <name evidence="1" type="ORF">INQ41_00360</name>
</gene>
<dbReference type="Proteomes" id="UP000594059">
    <property type="component" value="Chromosome"/>
</dbReference>
<keyword evidence="2" id="KW-1185">Reference proteome</keyword>
<proteinExistence type="predicted"/>
<dbReference type="RefSeq" id="WP_193985255.1">
    <property type="nucleotide sequence ID" value="NZ_CP063656.1"/>
</dbReference>
<evidence type="ECO:0000313" key="1">
    <source>
        <dbReference type="EMBL" id="QOW19594.1"/>
    </source>
</evidence>
<dbReference type="KEGG" id="lcic:INQ41_00360"/>